<dbReference type="EMBL" id="MFFS01000084">
    <property type="protein sequence ID" value="OGF20438.1"/>
    <property type="molecule type" value="Genomic_DNA"/>
</dbReference>
<comment type="caution">
    <text evidence="2">The sequence shown here is derived from an EMBL/GenBank/DDBJ whole genome shotgun (WGS) entry which is preliminary data.</text>
</comment>
<evidence type="ECO:0000313" key="3">
    <source>
        <dbReference type="Proteomes" id="UP000178323"/>
    </source>
</evidence>
<accession>A0A1F5S175</accession>
<keyword evidence="1" id="KW-0472">Membrane</keyword>
<feature type="transmembrane region" description="Helical" evidence="1">
    <location>
        <begin position="6"/>
        <end position="26"/>
    </location>
</feature>
<proteinExistence type="predicted"/>
<dbReference type="AlphaFoldDB" id="A0A1F5S175"/>
<sequence length="61" mass="6928">MKNKNITRIIYGTVAIIVIAIAVLMLKNQKKDNGGEWELYKNEELNIETKVPAGVEIEIEK</sequence>
<keyword evidence="1" id="KW-1133">Transmembrane helix</keyword>
<evidence type="ECO:0000256" key="1">
    <source>
        <dbReference type="SAM" id="Phobius"/>
    </source>
</evidence>
<name>A0A1F5S175_9BACT</name>
<dbReference type="STRING" id="1797985.A2Y83_04790"/>
<gene>
    <name evidence="2" type="ORF">A2Y83_04790</name>
</gene>
<protein>
    <submittedName>
        <fullName evidence="2">Uncharacterized protein</fullName>
    </submittedName>
</protein>
<evidence type="ECO:0000313" key="2">
    <source>
        <dbReference type="EMBL" id="OGF20438.1"/>
    </source>
</evidence>
<dbReference type="Proteomes" id="UP000178323">
    <property type="component" value="Unassembled WGS sequence"/>
</dbReference>
<organism evidence="2 3">
    <name type="scientific">Candidatus Falkowbacteria bacterium RBG_13_39_14</name>
    <dbReference type="NCBI Taxonomy" id="1797985"/>
    <lineage>
        <taxon>Bacteria</taxon>
        <taxon>Candidatus Falkowiibacteriota</taxon>
    </lineage>
</organism>
<reference evidence="2 3" key="1">
    <citation type="journal article" date="2016" name="Nat. Commun.">
        <title>Thousands of microbial genomes shed light on interconnected biogeochemical processes in an aquifer system.</title>
        <authorList>
            <person name="Anantharaman K."/>
            <person name="Brown C.T."/>
            <person name="Hug L.A."/>
            <person name="Sharon I."/>
            <person name="Castelle C.J."/>
            <person name="Probst A.J."/>
            <person name="Thomas B.C."/>
            <person name="Singh A."/>
            <person name="Wilkins M.J."/>
            <person name="Karaoz U."/>
            <person name="Brodie E.L."/>
            <person name="Williams K.H."/>
            <person name="Hubbard S.S."/>
            <person name="Banfield J.F."/>
        </authorList>
    </citation>
    <scope>NUCLEOTIDE SEQUENCE [LARGE SCALE GENOMIC DNA]</scope>
</reference>
<keyword evidence="1" id="KW-0812">Transmembrane</keyword>